<comment type="caution">
    <text evidence="4">The sequence shown here is derived from an EMBL/GenBank/DDBJ whole genome shotgun (WGS) entry which is preliminary data.</text>
</comment>
<reference evidence="4" key="1">
    <citation type="journal article" date="2023" name="bioRxiv">
        <title>Improved chromosome-level genome assembly for marigold (Tagetes erecta).</title>
        <authorList>
            <person name="Jiang F."/>
            <person name="Yuan L."/>
            <person name="Wang S."/>
            <person name="Wang H."/>
            <person name="Xu D."/>
            <person name="Wang A."/>
            <person name="Fan W."/>
        </authorList>
    </citation>
    <scope>NUCLEOTIDE SEQUENCE</scope>
    <source>
        <strain evidence="4">WSJ</strain>
        <tissue evidence="4">Leaf</tissue>
    </source>
</reference>
<evidence type="ECO:0000313" key="5">
    <source>
        <dbReference type="Proteomes" id="UP001229421"/>
    </source>
</evidence>
<accession>A0AAD8KX09</accession>
<dbReference type="InterPro" id="IPR038765">
    <property type="entry name" value="Papain-like_cys_pep_sf"/>
</dbReference>
<dbReference type="InterPro" id="IPR013128">
    <property type="entry name" value="Peptidase_C1A"/>
</dbReference>
<dbReference type="Gene3D" id="3.90.70.10">
    <property type="entry name" value="Cysteine proteinases"/>
    <property type="match status" value="1"/>
</dbReference>
<feature type="transmembrane region" description="Helical" evidence="2">
    <location>
        <begin position="144"/>
        <end position="163"/>
    </location>
</feature>
<dbReference type="AlphaFoldDB" id="A0AAD8KX09"/>
<feature type="domain" description="Peptidase C1A papain C-terminal" evidence="3">
    <location>
        <begin position="52"/>
        <end position="129"/>
    </location>
</feature>
<dbReference type="Pfam" id="PF00112">
    <property type="entry name" value="Peptidase_C1"/>
    <property type="match status" value="1"/>
</dbReference>
<dbReference type="SUPFAM" id="SSF54001">
    <property type="entry name" value="Cysteine proteinases"/>
    <property type="match status" value="1"/>
</dbReference>
<organism evidence="4 5">
    <name type="scientific">Tagetes erecta</name>
    <name type="common">African marigold</name>
    <dbReference type="NCBI Taxonomy" id="13708"/>
    <lineage>
        <taxon>Eukaryota</taxon>
        <taxon>Viridiplantae</taxon>
        <taxon>Streptophyta</taxon>
        <taxon>Embryophyta</taxon>
        <taxon>Tracheophyta</taxon>
        <taxon>Spermatophyta</taxon>
        <taxon>Magnoliopsida</taxon>
        <taxon>eudicotyledons</taxon>
        <taxon>Gunneridae</taxon>
        <taxon>Pentapetalae</taxon>
        <taxon>asterids</taxon>
        <taxon>campanulids</taxon>
        <taxon>Asterales</taxon>
        <taxon>Asteraceae</taxon>
        <taxon>Asteroideae</taxon>
        <taxon>Heliantheae alliance</taxon>
        <taxon>Tageteae</taxon>
        <taxon>Tagetes</taxon>
    </lineage>
</organism>
<keyword evidence="2" id="KW-0472">Membrane</keyword>
<dbReference type="Proteomes" id="UP001229421">
    <property type="component" value="Unassembled WGS sequence"/>
</dbReference>
<dbReference type="EMBL" id="JAUHHV010000003">
    <property type="protein sequence ID" value="KAK1431234.1"/>
    <property type="molecule type" value="Genomic_DNA"/>
</dbReference>
<gene>
    <name evidence="4" type="ORF">QVD17_14547</name>
</gene>
<sequence length="185" mass="21534">MNHYDGMKKSVFGWSMEWNEPLQRNEKYLIFIPSPPHFFFIPSRNGIYFFYEGIIGITTGKLISLYEQELMDCDRSGDDQGCEGGYMDDGFAFIVINKGINTEVAYPYKVVDATCNTKKKVLSQRRLQDTRMCQSTVSRHYKRLWICSLFLLPLMLGSLTYSFTRPTSCGTEFGPWGYRGWVWNE</sequence>
<keyword evidence="5" id="KW-1185">Reference proteome</keyword>
<evidence type="ECO:0000313" key="4">
    <source>
        <dbReference type="EMBL" id="KAK1431234.1"/>
    </source>
</evidence>
<dbReference type="GO" id="GO:0006508">
    <property type="term" value="P:proteolysis"/>
    <property type="evidence" value="ECO:0007669"/>
    <property type="project" value="InterPro"/>
</dbReference>
<keyword evidence="2" id="KW-1133">Transmembrane helix</keyword>
<comment type="similarity">
    <text evidence="1">Belongs to the peptidase C1 family.</text>
</comment>
<proteinExistence type="inferred from homology"/>
<dbReference type="GO" id="GO:0008234">
    <property type="term" value="F:cysteine-type peptidase activity"/>
    <property type="evidence" value="ECO:0007669"/>
    <property type="project" value="InterPro"/>
</dbReference>
<dbReference type="PANTHER" id="PTHR12411">
    <property type="entry name" value="CYSTEINE PROTEASE FAMILY C1-RELATED"/>
    <property type="match status" value="1"/>
</dbReference>
<protein>
    <recommendedName>
        <fullName evidence="3">Peptidase C1A papain C-terminal domain-containing protein</fullName>
    </recommendedName>
</protein>
<keyword evidence="2" id="KW-0812">Transmembrane</keyword>
<evidence type="ECO:0000256" key="2">
    <source>
        <dbReference type="SAM" id="Phobius"/>
    </source>
</evidence>
<evidence type="ECO:0000259" key="3">
    <source>
        <dbReference type="Pfam" id="PF00112"/>
    </source>
</evidence>
<evidence type="ECO:0000256" key="1">
    <source>
        <dbReference type="ARBA" id="ARBA00008455"/>
    </source>
</evidence>
<name>A0AAD8KX09_TARER</name>
<dbReference type="InterPro" id="IPR000668">
    <property type="entry name" value="Peptidase_C1A_C"/>
</dbReference>